<accession>A0A6J7SD30</accession>
<dbReference type="CDD" id="cd04301">
    <property type="entry name" value="NAT_SF"/>
    <property type="match status" value="1"/>
</dbReference>
<dbReference type="GO" id="GO:0016747">
    <property type="term" value="F:acyltransferase activity, transferring groups other than amino-acyl groups"/>
    <property type="evidence" value="ECO:0007669"/>
    <property type="project" value="InterPro"/>
</dbReference>
<dbReference type="EMBL" id="CAFBPU010000059">
    <property type="protein sequence ID" value="CAB5038921.1"/>
    <property type="molecule type" value="Genomic_DNA"/>
</dbReference>
<proteinExistence type="predicted"/>
<name>A0A6J7SD30_9ZZZZ</name>
<dbReference type="Pfam" id="PF00583">
    <property type="entry name" value="Acetyltransf_1"/>
    <property type="match status" value="1"/>
</dbReference>
<reference evidence="3" key="1">
    <citation type="submission" date="2020-05" db="EMBL/GenBank/DDBJ databases">
        <authorList>
            <person name="Chiriac C."/>
            <person name="Salcher M."/>
            <person name="Ghai R."/>
            <person name="Kavagutti S V."/>
        </authorList>
    </citation>
    <scope>NUCLEOTIDE SEQUENCE</scope>
</reference>
<dbReference type="AlphaFoldDB" id="A0A6J7SD30"/>
<dbReference type="PIRSF" id="PIRSF021603">
    <property type="entry name" value="UCP21603_acetyltransf"/>
    <property type="match status" value="1"/>
</dbReference>
<evidence type="ECO:0000313" key="3">
    <source>
        <dbReference type="EMBL" id="CAB5038921.1"/>
    </source>
</evidence>
<dbReference type="PROSITE" id="PS51186">
    <property type="entry name" value="GNAT"/>
    <property type="match status" value="1"/>
</dbReference>
<dbReference type="Pfam" id="PF13312">
    <property type="entry name" value="DUF4081"/>
    <property type="match status" value="1"/>
</dbReference>
<sequence length="285" mass="30939">MGRVTTATTGVLRVLARRDLEQALAVLDRDPVGHCFVASRVQGSGLDTWRLGGELWGWAEDGVLTSLMYLGANLIPVETTSDSRLAFADRLRRIGRRCSSIVGRADEVALLWQMLAPGWGPAREVRASQPLLMMESDSLVAPDRGVRRVREDEIDILIPACVSMFTDEVGVSPLAGGAGDAYRARIAELVRQGRAFARIEDGRVIVKAEIGAVSQGVCQVQGVWVAPEFRGRGIGAPGMSAIVAIARREVAPVVSLYVNDYNTLARRVYDRVGFRDAGEFATVLF</sequence>
<dbReference type="InterPro" id="IPR016794">
    <property type="entry name" value="UCP21603_acetyltransf"/>
</dbReference>
<protein>
    <submittedName>
        <fullName evidence="3">Unannotated protein</fullName>
    </submittedName>
</protein>
<evidence type="ECO:0000313" key="2">
    <source>
        <dbReference type="EMBL" id="CAB4956202.1"/>
    </source>
</evidence>
<evidence type="ECO:0000259" key="1">
    <source>
        <dbReference type="PROSITE" id="PS51186"/>
    </source>
</evidence>
<gene>
    <name evidence="2" type="ORF">UFOPK3752_01979</name>
    <name evidence="3" type="ORF">UFOPK4150_02093</name>
</gene>
<dbReference type="InterPro" id="IPR016181">
    <property type="entry name" value="Acyl_CoA_acyltransferase"/>
</dbReference>
<dbReference type="EMBL" id="CAFBND010000113">
    <property type="protein sequence ID" value="CAB4956202.1"/>
    <property type="molecule type" value="Genomic_DNA"/>
</dbReference>
<organism evidence="3">
    <name type="scientific">freshwater metagenome</name>
    <dbReference type="NCBI Taxonomy" id="449393"/>
    <lineage>
        <taxon>unclassified sequences</taxon>
        <taxon>metagenomes</taxon>
        <taxon>ecological metagenomes</taxon>
    </lineage>
</organism>
<dbReference type="InterPro" id="IPR000182">
    <property type="entry name" value="GNAT_dom"/>
</dbReference>
<feature type="domain" description="N-acetyltransferase" evidence="1">
    <location>
        <begin position="144"/>
        <end position="285"/>
    </location>
</feature>
<dbReference type="InterPro" id="IPR025289">
    <property type="entry name" value="DUF4081"/>
</dbReference>
<dbReference type="SUPFAM" id="SSF55729">
    <property type="entry name" value="Acyl-CoA N-acyltransferases (Nat)"/>
    <property type="match status" value="1"/>
</dbReference>
<dbReference type="PANTHER" id="PTHR43072">
    <property type="entry name" value="N-ACETYLTRANSFERASE"/>
    <property type="match status" value="1"/>
</dbReference>
<dbReference type="PANTHER" id="PTHR43072:SF54">
    <property type="entry name" value="GCN5-RELATED N-ACETYLTRANSFERASE"/>
    <property type="match status" value="1"/>
</dbReference>
<dbReference type="Gene3D" id="3.40.630.30">
    <property type="match status" value="1"/>
</dbReference>